<evidence type="ECO:0000256" key="9">
    <source>
        <dbReference type="ARBA" id="ARBA00023157"/>
    </source>
</evidence>
<dbReference type="SMART" id="SM00180">
    <property type="entry name" value="EGF_Lam"/>
    <property type="match status" value="5"/>
</dbReference>
<dbReference type="CDD" id="cd00055">
    <property type="entry name" value="EGF_Lam"/>
    <property type="match status" value="4"/>
</dbReference>
<dbReference type="PRINTS" id="PR00011">
    <property type="entry name" value="EGFLAMININ"/>
</dbReference>
<evidence type="ECO:0000256" key="10">
    <source>
        <dbReference type="ARBA" id="ARBA00023180"/>
    </source>
</evidence>
<evidence type="ECO:0000256" key="12">
    <source>
        <dbReference type="PROSITE-ProRule" id="PRU00460"/>
    </source>
</evidence>
<evidence type="ECO:0008006" key="19">
    <source>
        <dbReference type="Google" id="ProtNLM"/>
    </source>
</evidence>
<keyword evidence="18" id="KW-1185">Reference proteome</keyword>
<gene>
    <name evidence="17" type="ORF">RRG08_062267</name>
</gene>
<evidence type="ECO:0000256" key="11">
    <source>
        <dbReference type="ARBA" id="ARBA00023292"/>
    </source>
</evidence>
<evidence type="ECO:0000256" key="3">
    <source>
        <dbReference type="ARBA" id="ARBA00022530"/>
    </source>
</evidence>
<dbReference type="InterPro" id="IPR008211">
    <property type="entry name" value="Laminin_N"/>
</dbReference>
<keyword evidence="10" id="KW-0325">Glycoprotein</keyword>
<feature type="domain" description="Laminin IV type B" evidence="15">
    <location>
        <begin position="555"/>
        <end position="768"/>
    </location>
</feature>
<dbReference type="PANTHER" id="PTHR10574:SF375">
    <property type="entry name" value="LAMININ SUBUNIT BETA-1"/>
    <property type="match status" value="1"/>
</dbReference>
<dbReference type="FunFam" id="2.170.300.10:FF:000001">
    <property type="entry name" value="Laminin subunit beta-1"/>
    <property type="match status" value="1"/>
</dbReference>
<feature type="domain" description="Laminin N-terminal" evidence="16">
    <location>
        <begin position="38"/>
        <end position="275"/>
    </location>
</feature>
<dbReference type="PROSITE" id="PS01248">
    <property type="entry name" value="EGF_LAM_1"/>
    <property type="match status" value="1"/>
</dbReference>
<sequence length="794" mass="89733">MDKSRTLIHFLFCLVVSTFISGSLAQDVSDITSQPQCEQGSCYPATGDLLIGREANLTATSTCGLDRPDRYCVVSYLEKAPKCFTCDSRQPYSVGYSENSHRIENIVSSFNRDGRWWQAETGKEQVSIQLDLEAEFHFTHMIMTFKTFRPKAMLIERSFDFGRTWKVYRYFAERCAKSFPKIKKRYIRELSDVICDNSYSAETPSSKGEVIYRVLPPYLTIPDPYSEEVQDLLKLTNLRINFTELHTLGDTLLDSRPEIKEKYYYALLDVTVRGSCSCYGHASKCLPVNGGQKIDGNMVHGKCECTHNTKGLNCEVCEDFFQDQPWMPARPNQSNECKVCRCNDHATKCHFDAALYQINNGTSGGVCDDCQHNTMGVNCQECIDFFYMDPFADIRDPEICRPCDCDSHGSLRNGMCEKTTDESSGTVAGRCKCKAFVEGPRCDRCRENFWNLQEDNDDGCQPCNCNPDGILSSGGGCDMETGACNCKRFVQYPRCDQCFPEYYGLDADLKDGCKPCDCDVGGSLSSVCNNVTGKCSCRPHITGQKCTRVEPGYFFPHLDYYLFEAENAKVIGEAQVLVIKPYRRHNVNYWTGPGYMVVKEGDSLEFTVSGLPFDTYYNIIIRYDPRMPDVFEDIRVDVLRPTDIDPQSACVEYNINHDKSNISMIPGSRWINVDAPVCLERDTTYTIKIDFNNYGKGSTDRDTVIRIDSIVLVPNTDYIPIYSTPGNPTYQKQAFRHAGCDIVQLPSLQNTLSELCRDSIFSISSVLHNGAIGKLYFRNWFALCVLVIVTANIL</sequence>
<dbReference type="FunFam" id="2.10.25.10:FF:000388">
    <property type="entry name" value="Laminin subunit alpha"/>
    <property type="match status" value="1"/>
</dbReference>
<name>A0AAE1CYV5_9GAST</name>
<keyword evidence="3" id="KW-0272">Extracellular matrix</keyword>
<evidence type="ECO:0000256" key="6">
    <source>
        <dbReference type="ARBA" id="ARBA00022869"/>
    </source>
</evidence>
<dbReference type="InterPro" id="IPR050440">
    <property type="entry name" value="Laminin/Netrin_ECM"/>
</dbReference>
<keyword evidence="7" id="KW-0130">Cell adhesion</keyword>
<keyword evidence="5" id="KW-0677">Repeat</keyword>
<dbReference type="InterPro" id="IPR056863">
    <property type="entry name" value="LMN_ATRN_NET-like_EGF"/>
</dbReference>
<dbReference type="SMART" id="SM00136">
    <property type="entry name" value="LamNT"/>
    <property type="match status" value="1"/>
</dbReference>
<evidence type="ECO:0000256" key="4">
    <source>
        <dbReference type="ARBA" id="ARBA00022729"/>
    </source>
</evidence>
<comment type="caution">
    <text evidence="12">Lacks conserved residue(s) required for the propagation of feature annotation.</text>
</comment>
<dbReference type="GO" id="GO:0005604">
    <property type="term" value="C:basement membrane"/>
    <property type="evidence" value="ECO:0007669"/>
    <property type="project" value="UniProtKB-SubCell"/>
</dbReference>
<dbReference type="GO" id="GO:0009888">
    <property type="term" value="P:tissue development"/>
    <property type="evidence" value="ECO:0007669"/>
    <property type="project" value="TreeGrafter"/>
</dbReference>
<evidence type="ECO:0000313" key="18">
    <source>
        <dbReference type="Proteomes" id="UP001283361"/>
    </source>
</evidence>
<dbReference type="Pfam" id="PF00055">
    <property type="entry name" value="Laminin_N"/>
    <property type="match status" value="1"/>
</dbReference>
<evidence type="ECO:0000259" key="16">
    <source>
        <dbReference type="PROSITE" id="PS51117"/>
    </source>
</evidence>
<dbReference type="Proteomes" id="UP001283361">
    <property type="component" value="Unassembled WGS sequence"/>
</dbReference>
<dbReference type="FunFam" id="2.60.120.260:FF:000010">
    <property type="entry name" value="Laminin subunit beta 1"/>
    <property type="match status" value="1"/>
</dbReference>
<feature type="domain" description="Laminin EGF-like" evidence="14">
    <location>
        <begin position="463"/>
        <end position="515"/>
    </location>
</feature>
<dbReference type="FunFam" id="2.10.25.10:FF:000090">
    <property type="entry name" value="laminin subunit alpha"/>
    <property type="match status" value="1"/>
</dbReference>
<dbReference type="Gene3D" id="2.170.300.10">
    <property type="entry name" value="Tie2 ligand-binding domain superfamily"/>
    <property type="match status" value="2"/>
</dbReference>
<dbReference type="Gene3D" id="2.60.120.260">
    <property type="entry name" value="Galactose-binding domain-like"/>
    <property type="match status" value="1"/>
</dbReference>
<keyword evidence="2" id="KW-0964">Secreted</keyword>
<keyword evidence="8" id="KW-0175">Coiled coil</keyword>
<evidence type="ECO:0000256" key="5">
    <source>
        <dbReference type="ARBA" id="ARBA00022737"/>
    </source>
</evidence>
<comment type="subcellular location">
    <subcellularLocation>
        <location evidence="1">Secreted</location>
        <location evidence="1">Extracellular space</location>
        <location evidence="1">Extracellular matrix</location>
        <location evidence="1">Basement membrane</location>
    </subcellularLocation>
</comment>
<evidence type="ECO:0000256" key="1">
    <source>
        <dbReference type="ARBA" id="ARBA00004302"/>
    </source>
</evidence>
<reference evidence="17" key="1">
    <citation type="journal article" date="2023" name="G3 (Bethesda)">
        <title>A reference genome for the long-term kleptoplast-retaining sea slug Elysia crispata morphotype clarki.</title>
        <authorList>
            <person name="Eastman K.E."/>
            <person name="Pendleton A.L."/>
            <person name="Shaikh M.A."/>
            <person name="Suttiyut T."/>
            <person name="Ogas R."/>
            <person name="Tomko P."/>
            <person name="Gavelis G."/>
            <person name="Widhalm J.R."/>
            <person name="Wisecaver J.H."/>
        </authorList>
    </citation>
    <scope>NUCLEOTIDE SEQUENCE</scope>
    <source>
        <strain evidence="17">ECLA1</strain>
    </source>
</reference>
<evidence type="ECO:0000259" key="15">
    <source>
        <dbReference type="PROSITE" id="PS51116"/>
    </source>
</evidence>
<keyword evidence="9 12" id="KW-1015">Disulfide bond</keyword>
<dbReference type="Pfam" id="PF21199">
    <property type="entry name" value="LAMININ_IV_B"/>
    <property type="match status" value="1"/>
</dbReference>
<feature type="domain" description="Laminin EGF-like" evidence="14">
    <location>
        <begin position="403"/>
        <end position="462"/>
    </location>
</feature>
<dbReference type="PROSITE" id="PS51116">
    <property type="entry name" value="LAMININ_IVB"/>
    <property type="match status" value="1"/>
</dbReference>
<dbReference type="GO" id="GO:0007411">
    <property type="term" value="P:axon guidance"/>
    <property type="evidence" value="ECO:0007669"/>
    <property type="project" value="TreeGrafter"/>
</dbReference>
<dbReference type="InterPro" id="IPR002049">
    <property type="entry name" value="LE_dom"/>
</dbReference>
<dbReference type="FunFam" id="2.10.25.10:FF:000011">
    <property type="entry name" value="Cadherin EGF LAG seven-pass G-type receptor"/>
    <property type="match status" value="1"/>
</dbReference>
<keyword evidence="4 13" id="KW-0732">Signal</keyword>
<dbReference type="AlphaFoldDB" id="A0AAE1CYV5"/>
<dbReference type="GO" id="GO:0007155">
    <property type="term" value="P:cell adhesion"/>
    <property type="evidence" value="ECO:0007669"/>
    <property type="project" value="UniProtKB-KW"/>
</dbReference>
<dbReference type="SUPFAM" id="SSF57196">
    <property type="entry name" value="EGF/Laminin"/>
    <property type="match status" value="5"/>
</dbReference>
<evidence type="ECO:0000256" key="8">
    <source>
        <dbReference type="ARBA" id="ARBA00023054"/>
    </source>
</evidence>
<keyword evidence="6" id="KW-0084">Basement membrane</keyword>
<dbReference type="PROSITE" id="PS51117">
    <property type="entry name" value="LAMININ_NTER"/>
    <property type="match status" value="1"/>
</dbReference>
<proteinExistence type="predicted"/>
<keyword evidence="11 12" id="KW-0424">Laminin EGF-like domain</keyword>
<organism evidence="17 18">
    <name type="scientific">Elysia crispata</name>
    <name type="common">lettuce slug</name>
    <dbReference type="NCBI Taxonomy" id="231223"/>
    <lineage>
        <taxon>Eukaryota</taxon>
        <taxon>Metazoa</taxon>
        <taxon>Spiralia</taxon>
        <taxon>Lophotrochozoa</taxon>
        <taxon>Mollusca</taxon>
        <taxon>Gastropoda</taxon>
        <taxon>Heterobranchia</taxon>
        <taxon>Euthyneura</taxon>
        <taxon>Panpulmonata</taxon>
        <taxon>Sacoglossa</taxon>
        <taxon>Placobranchoidea</taxon>
        <taxon>Plakobranchidae</taxon>
        <taxon>Elysia</taxon>
    </lineage>
</organism>
<feature type="chain" id="PRO_5042192949" description="Laminin subunit beta-1" evidence="13">
    <location>
        <begin position="26"/>
        <end position="794"/>
    </location>
</feature>
<dbReference type="Pfam" id="PF24973">
    <property type="entry name" value="EGF_LMN_ATRN"/>
    <property type="match status" value="1"/>
</dbReference>
<comment type="caution">
    <text evidence="17">The sequence shown here is derived from an EMBL/GenBank/DDBJ whole genome shotgun (WGS) entry which is preliminary data.</text>
</comment>
<dbReference type="GO" id="GO:0005201">
    <property type="term" value="F:extracellular matrix structural constituent"/>
    <property type="evidence" value="ECO:0007669"/>
    <property type="project" value="TreeGrafter"/>
</dbReference>
<protein>
    <recommendedName>
        <fullName evidence="19">Laminin subunit beta-1</fullName>
    </recommendedName>
</protein>
<dbReference type="Pfam" id="PF00053">
    <property type="entry name" value="EGF_laminin"/>
    <property type="match status" value="4"/>
</dbReference>
<dbReference type="PROSITE" id="PS50027">
    <property type="entry name" value="EGF_LAM_2"/>
    <property type="match status" value="2"/>
</dbReference>
<dbReference type="PANTHER" id="PTHR10574">
    <property type="entry name" value="NETRIN/LAMININ-RELATED"/>
    <property type="match status" value="1"/>
</dbReference>
<evidence type="ECO:0000259" key="14">
    <source>
        <dbReference type="PROSITE" id="PS50027"/>
    </source>
</evidence>
<dbReference type="GO" id="GO:0009887">
    <property type="term" value="P:animal organ morphogenesis"/>
    <property type="evidence" value="ECO:0007669"/>
    <property type="project" value="TreeGrafter"/>
</dbReference>
<evidence type="ECO:0000256" key="2">
    <source>
        <dbReference type="ARBA" id="ARBA00022525"/>
    </source>
</evidence>
<accession>A0AAE1CYV5</accession>
<dbReference type="InterPro" id="IPR013015">
    <property type="entry name" value="Laminin_IV_B"/>
</dbReference>
<feature type="disulfide bond" evidence="12">
    <location>
        <begin position="486"/>
        <end position="495"/>
    </location>
</feature>
<evidence type="ECO:0000256" key="7">
    <source>
        <dbReference type="ARBA" id="ARBA00022889"/>
    </source>
</evidence>
<evidence type="ECO:0000256" key="13">
    <source>
        <dbReference type="SAM" id="SignalP"/>
    </source>
</evidence>
<feature type="disulfide bond" evidence="12">
    <location>
        <begin position="433"/>
        <end position="442"/>
    </location>
</feature>
<feature type="signal peptide" evidence="13">
    <location>
        <begin position="1"/>
        <end position="25"/>
    </location>
</feature>
<evidence type="ECO:0000313" key="17">
    <source>
        <dbReference type="EMBL" id="KAK3744617.1"/>
    </source>
</evidence>
<dbReference type="Gene3D" id="2.10.25.10">
    <property type="entry name" value="Laminin"/>
    <property type="match status" value="1"/>
</dbReference>
<dbReference type="EMBL" id="JAWDGP010006253">
    <property type="protein sequence ID" value="KAK3744617.1"/>
    <property type="molecule type" value="Genomic_DNA"/>
</dbReference>